<dbReference type="Gramene" id="KQJ82884">
    <property type="protein sequence ID" value="KQJ82884"/>
    <property type="gene ID" value="BRADI_5g11820v3"/>
</dbReference>
<dbReference type="FunCoup" id="A0A0Q3E944">
    <property type="interactions" value="220"/>
</dbReference>
<dbReference type="EMBL" id="CM000884">
    <property type="protein sequence ID" value="KQJ82884.1"/>
    <property type="molecule type" value="Genomic_DNA"/>
</dbReference>
<reference evidence="4" key="3">
    <citation type="submission" date="2018-08" db="UniProtKB">
        <authorList>
            <consortium name="EnsemblPlants"/>
        </authorList>
    </citation>
    <scope>IDENTIFICATION</scope>
    <source>
        <strain evidence="4">cv. Bd21</strain>
    </source>
</reference>
<dbReference type="OrthoDB" id="1935489at2759"/>
<reference evidence="3 4" key="1">
    <citation type="journal article" date="2010" name="Nature">
        <title>Genome sequencing and analysis of the model grass Brachypodium distachyon.</title>
        <authorList>
            <consortium name="International Brachypodium Initiative"/>
        </authorList>
    </citation>
    <scope>NUCLEOTIDE SEQUENCE [LARGE SCALE GENOMIC DNA]</scope>
    <source>
        <strain evidence="3 4">Bd21</strain>
    </source>
</reference>
<dbReference type="Pfam" id="PF25054">
    <property type="entry name" value="PHD_pln"/>
    <property type="match status" value="1"/>
</dbReference>
<reference evidence="3" key="2">
    <citation type="submission" date="2017-06" db="EMBL/GenBank/DDBJ databases">
        <title>WGS assembly of Brachypodium distachyon.</title>
        <authorList>
            <consortium name="The International Brachypodium Initiative"/>
            <person name="Lucas S."/>
            <person name="Harmon-Smith M."/>
            <person name="Lail K."/>
            <person name="Tice H."/>
            <person name="Grimwood J."/>
            <person name="Bruce D."/>
            <person name="Barry K."/>
            <person name="Shu S."/>
            <person name="Lindquist E."/>
            <person name="Wang M."/>
            <person name="Pitluck S."/>
            <person name="Vogel J.P."/>
            <person name="Garvin D.F."/>
            <person name="Mockler T.C."/>
            <person name="Schmutz J."/>
            <person name="Rokhsar D."/>
            <person name="Bevan M.W."/>
        </authorList>
    </citation>
    <scope>NUCLEOTIDE SEQUENCE</scope>
    <source>
        <strain evidence="3">Bd21</strain>
    </source>
</reference>
<dbReference type="AlphaFoldDB" id="A0A0Q3E944"/>
<keyword evidence="5" id="KW-1185">Reference proteome</keyword>
<dbReference type="KEGG" id="bdi:100838869"/>
<protein>
    <recommendedName>
        <fullName evidence="2">PHD-type zinc finger plants domain-containing protein</fullName>
    </recommendedName>
</protein>
<evidence type="ECO:0000259" key="2">
    <source>
        <dbReference type="Pfam" id="PF25054"/>
    </source>
</evidence>
<accession>A0A0Q3E944</accession>
<proteinExistence type="predicted"/>
<organism evidence="3">
    <name type="scientific">Brachypodium distachyon</name>
    <name type="common">Purple false brome</name>
    <name type="synonym">Trachynia distachya</name>
    <dbReference type="NCBI Taxonomy" id="15368"/>
    <lineage>
        <taxon>Eukaryota</taxon>
        <taxon>Viridiplantae</taxon>
        <taxon>Streptophyta</taxon>
        <taxon>Embryophyta</taxon>
        <taxon>Tracheophyta</taxon>
        <taxon>Spermatophyta</taxon>
        <taxon>Magnoliopsida</taxon>
        <taxon>Liliopsida</taxon>
        <taxon>Poales</taxon>
        <taxon>Poaceae</taxon>
        <taxon>BOP clade</taxon>
        <taxon>Pooideae</taxon>
        <taxon>Stipodae</taxon>
        <taxon>Brachypodieae</taxon>
        <taxon>Brachypodium</taxon>
    </lineage>
</organism>
<dbReference type="EnsemblPlants" id="KQJ82884">
    <property type="protein sequence ID" value="KQJ82884"/>
    <property type="gene ID" value="BRADI_5g11820v3"/>
</dbReference>
<dbReference type="ExpressionAtlas" id="A0A0Q3E944">
    <property type="expression patterns" value="baseline and differential"/>
</dbReference>
<dbReference type="STRING" id="15368.A0A0Q3E944"/>
<gene>
    <name evidence="4" type="primary">LOC100838869</name>
    <name evidence="3" type="ORF">BRADI_5g11820v3</name>
</gene>
<dbReference type="PANTHER" id="PTHR33779">
    <property type="entry name" value="EXPRESSED PROTEIN"/>
    <property type="match status" value="1"/>
</dbReference>
<dbReference type="InterPro" id="IPR056874">
    <property type="entry name" value="PHD_dom_pln"/>
</dbReference>
<evidence type="ECO:0000313" key="3">
    <source>
        <dbReference type="EMBL" id="KQJ82884.1"/>
    </source>
</evidence>
<feature type="domain" description="PHD-type zinc finger plants" evidence="2">
    <location>
        <begin position="48"/>
        <end position="90"/>
    </location>
</feature>
<sequence length="230" mass="24450">MHTLPAGLSLAPSLPSSVLVPANFSMAAAAAEPPPRGDIGAGAGVTCCMCGDRGLPHELFRCKLCRVRLQHRYCSELYPRATAYRRCNWCLREPAVQAQAQAQAHAVASKPTTEKRKAAAEDASTSQVEERQRHEAAGCAATRSRRPAGEIGLPVKKQKPYDERSLGAAEVGLPVKKQKSIDGERSPGAAAAAAKGNSGSKKPMQAGKLTRPGGRVKVRRYKLLAEVISC</sequence>
<evidence type="ECO:0000256" key="1">
    <source>
        <dbReference type="SAM" id="MobiDB-lite"/>
    </source>
</evidence>
<dbReference type="Proteomes" id="UP000008810">
    <property type="component" value="Chromosome 5"/>
</dbReference>
<feature type="region of interest" description="Disordered" evidence="1">
    <location>
        <begin position="102"/>
        <end position="215"/>
    </location>
</feature>
<dbReference type="GeneID" id="100838869"/>
<dbReference type="RefSeq" id="XP_003581293.2">
    <property type="nucleotide sequence ID" value="XM_003581245.4"/>
</dbReference>
<evidence type="ECO:0000313" key="5">
    <source>
        <dbReference type="Proteomes" id="UP000008810"/>
    </source>
</evidence>
<dbReference type="PANTHER" id="PTHR33779:SF14">
    <property type="entry name" value="OS02G0568600 PROTEIN"/>
    <property type="match status" value="1"/>
</dbReference>
<evidence type="ECO:0000313" key="4">
    <source>
        <dbReference type="EnsemblPlants" id="KQJ82884"/>
    </source>
</evidence>
<name>A0A0Q3E944_BRADI</name>